<reference evidence="2" key="1">
    <citation type="submission" date="2016-11" db="UniProtKB">
        <authorList>
            <consortium name="WormBaseParasite"/>
        </authorList>
    </citation>
    <scope>IDENTIFICATION</scope>
    <source>
        <strain evidence="2">KR3021</strain>
    </source>
</reference>
<protein>
    <submittedName>
        <fullName evidence="2">C1q domain-containing protein</fullName>
    </submittedName>
</protein>
<accession>A0AC35TIE3</accession>
<proteinExistence type="predicted"/>
<sequence length="114" mass="12711">MNGSFVHYVPSTDEYVNGTTQFYTLESGCVLEVYSESGVSNYLSMFLDGQHIPVQNNKHVSLPFFNGEWQQNIVSVNGTGIHRFETAGKYAAYVICQHAGNESMGYLTGFNRLV</sequence>
<organism evidence="1 2">
    <name type="scientific">Rhabditophanes sp. KR3021</name>
    <dbReference type="NCBI Taxonomy" id="114890"/>
    <lineage>
        <taxon>Eukaryota</taxon>
        <taxon>Metazoa</taxon>
        <taxon>Ecdysozoa</taxon>
        <taxon>Nematoda</taxon>
        <taxon>Chromadorea</taxon>
        <taxon>Rhabditida</taxon>
        <taxon>Tylenchina</taxon>
        <taxon>Panagrolaimomorpha</taxon>
        <taxon>Strongyloidoidea</taxon>
        <taxon>Alloionematidae</taxon>
        <taxon>Rhabditophanes</taxon>
    </lineage>
</organism>
<name>A0AC35TIE3_9BILA</name>
<dbReference type="WBParaSite" id="RSKR_0000090100.1">
    <property type="protein sequence ID" value="RSKR_0000090100.1"/>
    <property type="gene ID" value="RSKR_0000090100"/>
</dbReference>
<dbReference type="Proteomes" id="UP000095286">
    <property type="component" value="Unplaced"/>
</dbReference>
<evidence type="ECO:0000313" key="2">
    <source>
        <dbReference type="WBParaSite" id="RSKR_0000090100.1"/>
    </source>
</evidence>
<evidence type="ECO:0000313" key="1">
    <source>
        <dbReference type="Proteomes" id="UP000095286"/>
    </source>
</evidence>